<evidence type="ECO:0000256" key="1">
    <source>
        <dbReference type="SAM" id="Phobius"/>
    </source>
</evidence>
<protein>
    <submittedName>
        <fullName evidence="2">Uncharacterized protein</fullName>
    </submittedName>
</protein>
<keyword evidence="1" id="KW-0472">Membrane</keyword>
<dbReference type="EMBL" id="CAXLJM020000001">
    <property type="protein sequence ID" value="CAL8068454.1"/>
    <property type="molecule type" value="Genomic_DNA"/>
</dbReference>
<comment type="caution">
    <text evidence="2">The sequence shown here is derived from an EMBL/GenBank/DDBJ whole genome shotgun (WGS) entry which is preliminary data.</text>
</comment>
<dbReference type="Proteomes" id="UP001642540">
    <property type="component" value="Unassembled WGS sequence"/>
</dbReference>
<evidence type="ECO:0000313" key="2">
    <source>
        <dbReference type="EMBL" id="CAL8068454.1"/>
    </source>
</evidence>
<keyword evidence="3" id="KW-1185">Reference proteome</keyword>
<evidence type="ECO:0000313" key="3">
    <source>
        <dbReference type="Proteomes" id="UP001642540"/>
    </source>
</evidence>
<reference evidence="2 3" key="1">
    <citation type="submission" date="2024-08" db="EMBL/GenBank/DDBJ databases">
        <authorList>
            <person name="Cucini C."/>
            <person name="Frati F."/>
        </authorList>
    </citation>
    <scope>NUCLEOTIDE SEQUENCE [LARGE SCALE GENOMIC DNA]</scope>
</reference>
<proteinExistence type="predicted"/>
<keyword evidence="1" id="KW-1133">Transmembrane helix</keyword>
<accession>A0ABP1PK29</accession>
<organism evidence="2 3">
    <name type="scientific">Orchesella dallaii</name>
    <dbReference type="NCBI Taxonomy" id="48710"/>
    <lineage>
        <taxon>Eukaryota</taxon>
        <taxon>Metazoa</taxon>
        <taxon>Ecdysozoa</taxon>
        <taxon>Arthropoda</taxon>
        <taxon>Hexapoda</taxon>
        <taxon>Collembola</taxon>
        <taxon>Entomobryomorpha</taxon>
        <taxon>Entomobryoidea</taxon>
        <taxon>Orchesellidae</taxon>
        <taxon>Orchesellinae</taxon>
        <taxon>Orchesella</taxon>
    </lineage>
</organism>
<name>A0ABP1PK29_9HEXA</name>
<sequence>MKDALEKITRYKNPRSIYSIDAIISDYKKLKLICDQQNQFLSYRTLFLHGCGYLQFIADVFLAVQVLRLDGTGIMDIWFFIEDSLSSMYMIYRVYNNMSKVSPASENFFSVLKRHLSYPNRSASEQKRLIKVTRTLRMVKIRVGPCIVVPATVLGAMDALSSYYIVVALWK</sequence>
<feature type="transmembrane region" description="Helical" evidence="1">
    <location>
        <begin position="147"/>
        <end position="170"/>
    </location>
</feature>
<gene>
    <name evidence="2" type="ORF">ODALV1_LOCUS280</name>
</gene>
<keyword evidence="1" id="KW-0812">Transmembrane</keyword>